<protein>
    <submittedName>
        <fullName evidence="3">PH domain-containing protein</fullName>
    </submittedName>
</protein>
<dbReference type="Pfam" id="PF22697">
    <property type="entry name" value="SOS1_NGEF_PH"/>
    <property type="match status" value="1"/>
</dbReference>
<evidence type="ECO:0000259" key="2">
    <source>
        <dbReference type="SMART" id="SM00233"/>
    </source>
</evidence>
<dbReference type="SMART" id="SM00233">
    <property type="entry name" value="PH"/>
    <property type="match status" value="1"/>
</dbReference>
<dbReference type="CDD" id="cd01224">
    <property type="entry name" value="PH_Collybistin_ASEF"/>
    <property type="match status" value="1"/>
</dbReference>
<dbReference type="PANTHER" id="PTHR45834">
    <property type="entry name" value="RHO GUANINE NUCLEOTIDE EXCHANGE FACTOR 9-RELATED"/>
    <property type="match status" value="1"/>
</dbReference>
<dbReference type="PANTHER" id="PTHR45834:SF3">
    <property type="entry name" value="RHO GUANINE NUCLEOTIDE EXCHANGE FACTOR 3, ISOFORM L"/>
    <property type="match status" value="1"/>
</dbReference>
<evidence type="ECO:0000313" key="4">
    <source>
        <dbReference type="Proteomes" id="UP000075901"/>
    </source>
</evidence>
<dbReference type="InterPro" id="IPR001849">
    <property type="entry name" value="PH_domain"/>
</dbReference>
<dbReference type="EnsemblMetazoa" id="AMAM009546-RA">
    <property type="protein sequence ID" value="AMAM009546-PA"/>
    <property type="gene ID" value="AMAM009546"/>
</dbReference>
<dbReference type="InterPro" id="IPR055251">
    <property type="entry name" value="SOS1_NGEF_PH"/>
</dbReference>
<organism evidence="3 4">
    <name type="scientific">Anopheles maculatus</name>
    <dbReference type="NCBI Taxonomy" id="74869"/>
    <lineage>
        <taxon>Eukaryota</taxon>
        <taxon>Metazoa</taxon>
        <taxon>Ecdysozoa</taxon>
        <taxon>Arthropoda</taxon>
        <taxon>Hexapoda</taxon>
        <taxon>Insecta</taxon>
        <taxon>Pterygota</taxon>
        <taxon>Neoptera</taxon>
        <taxon>Endopterygota</taxon>
        <taxon>Diptera</taxon>
        <taxon>Nematocera</taxon>
        <taxon>Culicoidea</taxon>
        <taxon>Culicidae</taxon>
        <taxon>Anophelinae</taxon>
        <taxon>Anopheles</taxon>
        <taxon>Anopheles maculatus group</taxon>
    </lineage>
</organism>
<feature type="region of interest" description="Disordered" evidence="1">
    <location>
        <begin position="227"/>
        <end position="296"/>
    </location>
</feature>
<accession>A0A182SM73</accession>
<dbReference type="InterPro" id="IPR011993">
    <property type="entry name" value="PH-like_dom_sf"/>
</dbReference>
<feature type="compositionally biased region" description="Basic residues" evidence="1">
    <location>
        <begin position="272"/>
        <end position="284"/>
    </location>
</feature>
<dbReference type="SUPFAM" id="SSF50729">
    <property type="entry name" value="PH domain-like"/>
    <property type="match status" value="1"/>
</dbReference>
<dbReference type="AlphaFoldDB" id="A0A182SM73"/>
<evidence type="ECO:0000256" key="1">
    <source>
        <dbReference type="SAM" id="MobiDB-lite"/>
    </source>
</evidence>
<sequence length="296" mass="33324">MSRIQARFENFQGPSINVHSTRLFLQTDAIRMSPNLWNNTYTLFLFDRQLIYCKKDLLKRTNYIYKGRIFLDNCRILNLPDGKMFGVTLKNALRLYCDTRNKWFDFCFRSSSSKLRFLNTLSSERQFCGESLFVSELDGGAASCFDDDNLSDREYFPYVDMDSKEPADNGGDQNLYDMVDGAGSVFRPSVASSISSISTGSQYAKESLSKPTPATATAMMPPSLVASAVGSGNTLPKKSRKMPKDASLQQQHQHQQQQQVLANSEYGSNSLGRRKLGNWFRKAKSTNSTPSQSPTH</sequence>
<reference evidence="3" key="2">
    <citation type="submission" date="2020-05" db="UniProtKB">
        <authorList>
            <consortium name="EnsemblMetazoa"/>
        </authorList>
    </citation>
    <scope>IDENTIFICATION</scope>
    <source>
        <strain evidence="3">maculatus3</strain>
    </source>
</reference>
<feature type="compositionally biased region" description="Polar residues" evidence="1">
    <location>
        <begin position="260"/>
        <end position="271"/>
    </location>
</feature>
<feature type="domain" description="PH" evidence="2">
    <location>
        <begin position="17"/>
        <end position="128"/>
    </location>
</feature>
<keyword evidence="4" id="KW-1185">Reference proteome</keyword>
<dbReference type="VEuPathDB" id="VectorBase:AMAM009546"/>
<proteinExistence type="predicted"/>
<dbReference type="GO" id="GO:0005829">
    <property type="term" value="C:cytosol"/>
    <property type="evidence" value="ECO:0007669"/>
    <property type="project" value="TreeGrafter"/>
</dbReference>
<feature type="compositionally biased region" description="Polar residues" evidence="1">
    <location>
        <begin position="285"/>
        <end position="296"/>
    </location>
</feature>
<dbReference type="InterPro" id="IPR053086">
    <property type="entry name" value="RhoGEF_domain"/>
</dbReference>
<dbReference type="Gene3D" id="2.30.29.30">
    <property type="entry name" value="Pleckstrin-homology domain (PH domain)/Phosphotyrosine-binding domain (PTB)"/>
    <property type="match status" value="1"/>
</dbReference>
<name>A0A182SM73_9DIPT</name>
<evidence type="ECO:0000313" key="3">
    <source>
        <dbReference type="EnsemblMetazoa" id="AMAM009546-PA"/>
    </source>
</evidence>
<feature type="compositionally biased region" description="Low complexity" evidence="1">
    <location>
        <begin position="249"/>
        <end position="259"/>
    </location>
</feature>
<dbReference type="Proteomes" id="UP000075901">
    <property type="component" value="Unassembled WGS sequence"/>
</dbReference>
<reference evidence="4" key="1">
    <citation type="submission" date="2013-09" db="EMBL/GenBank/DDBJ databases">
        <title>The Genome Sequence of Anopheles maculatus species B.</title>
        <authorList>
            <consortium name="The Broad Institute Genomics Platform"/>
            <person name="Neafsey D.E."/>
            <person name="Besansky N."/>
            <person name="Howell P."/>
            <person name="Walton C."/>
            <person name="Young S.K."/>
            <person name="Zeng Q."/>
            <person name="Gargeya S."/>
            <person name="Fitzgerald M."/>
            <person name="Haas B."/>
            <person name="Abouelleil A."/>
            <person name="Allen A.W."/>
            <person name="Alvarado L."/>
            <person name="Arachchi H.M."/>
            <person name="Berlin A.M."/>
            <person name="Chapman S.B."/>
            <person name="Gainer-Dewar J."/>
            <person name="Goldberg J."/>
            <person name="Griggs A."/>
            <person name="Gujja S."/>
            <person name="Hansen M."/>
            <person name="Howarth C."/>
            <person name="Imamovic A."/>
            <person name="Ireland A."/>
            <person name="Larimer J."/>
            <person name="McCowan C."/>
            <person name="Murphy C."/>
            <person name="Pearson M."/>
            <person name="Poon T.W."/>
            <person name="Priest M."/>
            <person name="Roberts A."/>
            <person name="Saif S."/>
            <person name="Shea T."/>
            <person name="Sisk P."/>
            <person name="Sykes S."/>
            <person name="Wortman J."/>
            <person name="Nusbaum C."/>
            <person name="Birren B."/>
        </authorList>
    </citation>
    <scope>NUCLEOTIDE SEQUENCE [LARGE SCALE GENOMIC DNA]</scope>
    <source>
        <strain evidence="4">maculatus3</strain>
    </source>
</reference>
<dbReference type="GO" id="GO:0005085">
    <property type="term" value="F:guanyl-nucleotide exchange factor activity"/>
    <property type="evidence" value="ECO:0007669"/>
    <property type="project" value="TreeGrafter"/>
</dbReference>